<dbReference type="AlphaFoldDB" id="A0AAD5XJ28"/>
<protein>
    <recommendedName>
        <fullName evidence="3">Arrestin-like N-terminal domain-containing protein</fullName>
    </recommendedName>
</protein>
<keyword evidence="2" id="KW-1185">Reference proteome</keyword>
<evidence type="ECO:0000313" key="2">
    <source>
        <dbReference type="Proteomes" id="UP001211907"/>
    </source>
</evidence>
<proteinExistence type="predicted"/>
<sequence length="413" mass="45119">MGQKAYPHRGEFAEPPVQITTASQFVIQCGGEVIGCKCGAGDPSISNPAVSPNAYFDESQLLADLKPSGTHAILTGSVQLKFEPKLRDPAEVSPTLEVSFTGREHLDLTTTTNVTKALAASNGPQTTTIFLKLIQRQPWKQRNSETISYDFAFCVPLNIPPSATPDHGTIDYRIEARFQLPEKEEGGYDELVSQKRIEVVRAHFSPDMAIGPPVEQILILQPLSDEKRDRVFRVRLISPEFAFLDSGKIDVIVFLASLNPESVNLIHNVKSLVVGIEERRRYIWFGINADGQKVRRSRVEIQEIGSQVFTDVKQIQTRQAVVGVKFGNGVAGVGSSGGIPIILHPTFSGGQIFVTHHIVVRVLYGDNPVDAAKSSVGLRGMFTKLTVNVGASGILNHEESVEVPIVLRTGVFS</sequence>
<evidence type="ECO:0008006" key="3">
    <source>
        <dbReference type="Google" id="ProtNLM"/>
    </source>
</evidence>
<accession>A0AAD5XJ28</accession>
<comment type="caution">
    <text evidence="1">The sequence shown here is derived from an EMBL/GenBank/DDBJ whole genome shotgun (WGS) entry which is preliminary data.</text>
</comment>
<dbReference type="Gene3D" id="2.60.40.640">
    <property type="match status" value="1"/>
</dbReference>
<organism evidence="1 2">
    <name type="scientific">Physocladia obscura</name>
    <dbReference type="NCBI Taxonomy" id="109957"/>
    <lineage>
        <taxon>Eukaryota</taxon>
        <taxon>Fungi</taxon>
        <taxon>Fungi incertae sedis</taxon>
        <taxon>Chytridiomycota</taxon>
        <taxon>Chytridiomycota incertae sedis</taxon>
        <taxon>Chytridiomycetes</taxon>
        <taxon>Chytridiales</taxon>
        <taxon>Chytriomycetaceae</taxon>
        <taxon>Physocladia</taxon>
    </lineage>
</organism>
<evidence type="ECO:0000313" key="1">
    <source>
        <dbReference type="EMBL" id="KAJ3127041.1"/>
    </source>
</evidence>
<dbReference type="Proteomes" id="UP001211907">
    <property type="component" value="Unassembled WGS sequence"/>
</dbReference>
<reference evidence="1" key="1">
    <citation type="submission" date="2020-05" db="EMBL/GenBank/DDBJ databases">
        <title>Phylogenomic resolution of chytrid fungi.</title>
        <authorList>
            <person name="Stajich J.E."/>
            <person name="Amses K."/>
            <person name="Simmons R."/>
            <person name="Seto K."/>
            <person name="Myers J."/>
            <person name="Bonds A."/>
            <person name="Quandt C.A."/>
            <person name="Barry K."/>
            <person name="Liu P."/>
            <person name="Grigoriev I."/>
            <person name="Longcore J.E."/>
            <person name="James T.Y."/>
        </authorList>
    </citation>
    <scope>NUCLEOTIDE SEQUENCE</scope>
    <source>
        <strain evidence="1">JEL0513</strain>
    </source>
</reference>
<gene>
    <name evidence="1" type="ORF">HK100_009961</name>
</gene>
<name>A0AAD5XJ28_9FUNG</name>
<dbReference type="InterPro" id="IPR014752">
    <property type="entry name" value="Arrestin-like_C"/>
</dbReference>
<dbReference type="EMBL" id="JADGJH010000530">
    <property type="protein sequence ID" value="KAJ3127041.1"/>
    <property type="molecule type" value="Genomic_DNA"/>
</dbReference>